<feature type="compositionally biased region" description="Basic and acidic residues" evidence="1">
    <location>
        <begin position="56"/>
        <end position="71"/>
    </location>
</feature>
<protein>
    <submittedName>
        <fullName evidence="2">Uncharacterized protein</fullName>
    </submittedName>
</protein>
<dbReference type="AlphaFoldDB" id="B8ISU8"/>
<evidence type="ECO:0000313" key="2">
    <source>
        <dbReference type="EMBL" id="ACL60747.1"/>
    </source>
</evidence>
<gene>
    <name evidence="2" type="ordered locus">Mnod_5919</name>
</gene>
<evidence type="ECO:0000256" key="1">
    <source>
        <dbReference type="SAM" id="MobiDB-lite"/>
    </source>
</evidence>
<proteinExistence type="predicted"/>
<feature type="region of interest" description="Disordered" evidence="1">
    <location>
        <begin position="1"/>
        <end position="31"/>
    </location>
</feature>
<dbReference type="KEGG" id="mno:Mnod_5919"/>
<name>B8ISU8_METNO</name>
<dbReference type="HOGENOM" id="CLU_2735419_0_0_5"/>
<dbReference type="EMBL" id="CP001349">
    <property type="protein sequence ID" value="ACL60747.1"/>
    <property type="molecule type" value="Genomic_DNA"/>
</dbReference>
<dbReference type="eggNOG" id="ENOG5030MGH">
    <property type="taxonomic scope" value="Bacteria"/>
</dbReference>
<accession>B8ISU8</accession>
<reference evidence="2 3" key="1">
    <citation type="submission" date="2009-01" db="EMBL/GenBank/DDBJ databases">
        <title>Complete sequence of chromosome of Methylobacterium nodulans ORS 2060.</title>
        <authorList>
            <consortium name="US DOE Joint Genome Institute"/>
            <person name="Lucas S."/>
            <person name="Copeland A."/>
            <person name="Lapidus A."/>
            <person name="Glavina del Rio T."/>
            <person name="Dalin E."/>
            <person name="Tice H."/>
            <person name="Bruce D."/>
            <person name="Goodwin L."/>
            <person name="Pitluck S."/>
            <person name="Sims D."/>
            <person name="Brettin T."/>
            <person name="Detter J.C."/>
            <person name="Han C."/>
            <person name="Larimer F."/>
            <person name="Land M."/>
            <person name="Hauser L."/>
            <person name="Kyrpides N."/>
            <person name="Ivanova N."/>
            <person name="Marx C.J."/>
            <person name="Richardson P."/>
        </authorList>
    </citation>
    <scope>NUCLEOTIDE SEQUENCE [LARGE SCALE GENOMIC DNA]</scope>
    <source>
        <strain evidence="3">LMG 21967 / CNCM I-2342 / ORS 2060</strain>
    </source>
</reference>
<sequence>MSRSEAETPAEPSRALTAAEPPGRARPAPARPLATFLVQLIDGPAGHLRPSRQRRSREASERYAAEAKRTG</sequence>
<evidence type="ECO:0000313" key="3">
    <source>
        <dbReference type="Proteomes" id="UP000008207"/>
    </source>
</evidence>
<feature type="region of interest" description="Disordered" evidence="1">
    <location>
        <begin position="44"/>
        <end position="71"/>
    </location>
</feature>
<dbReference type="RefSeq" id="WP_015932343.1">
    <property type="nucleotide sequence ID" value="NC_011894.1"/>
</dbReference>
<feature type="compositionally biased region" description="Low complexity" evidence="1">
    <location>
        <begin position="18"/>
        <end position="31"/>
    </location>
</feature>
<organism evidence="2 3">
    <name type="scientific">Methylobacterium nodulans (strain LMG 21967 / CNCM I-2342 / ORS 2060)</name>
    <dbReference type="NCBI Taxonomy" id="460265"/>
    <lineage>
        <taxon>Bacteria</taxon>
        <taxon>Pseudomonadati</taxon>
        <taxon>Pseudomonadota</taxon>
        <taxon>Alphaproteobacteria</taxon>
        <taxon>Hyphomicrobiales</taxon>
        <taxon>Methylobacteriaceae</taxon>
        <taxon>Methylobacterium</taxon>
    </lineage>
</organism>
<keyword evidence="3" id="KW-1185">Reference proteome</keyword>
<dbReference type="Proteomes" id="UP000008207">
    <property type="component" value="Chromosome"/>
</dbReference>